<dbReference type="Gene3D" id="3.90.800.10">
    <property type="entry name" value="Glutamyl-tRNA Synthetase, Domain 3"/>
    <property type="match status" value="1"/>
</dbReference>
<dbReference type="InterPro" id="IPR000924">
    <property type="entry name" value="Glu/Gln-tRNA-synth"/>
</dbReference>
<dbReference type="GO" id="GO:0005524">
    <property type="term" value="F:ATP binding"/>
    <property type="evidence" value="ECO:0007669"/>
    <property type="project" value="UniProtKB-KW"/>
</dbReference>
<evidence type="ECO:0000256" key="5">
    <source>
        <dbReference type="ARBA" id="ARBA00022840"/>
    </source>
</evidence>
<evidence type="ECO:0000256" key="3">
    <source>
        <dbReference type="ARBA" id="ARBA00022741"/>
    </source>
</evidence>
<dbReference type="HOGENOM" id="CLU_015768_0_1_6"/>
<dbReference type="Pfam" id="PF00749">
    <property type="entry name" value="tRNA-synt_1c"/>
    <property type="match status" value="2"/>
</dbReference>
<dbReference type="GO" id="GO:0004818">
    <property type="term" value="F:glutamate-tRNA ligase activity"/>
    <property type="evidence" value="ECO:0007669"/>
    <property type="project" value="TreeGrafter"/>
</dbReference>
<dbReference type="EMBL" id="AEVO01000009">
    <property type="protein sequence ID" value="EFY07915.1"/>
    <property type="molecule type" value="Genomic_DNA"/>
</dbReference>
<evidence type="ECO:0000256" key="4">
    <source>
        <dbReference type="ARBA" id="ARBA00022833"/>
    </source>
</evidence>
<dbReference type="GO" id="GO:0005829">
    <property type="term" value="C:cytosol"/>
    <property type="evidence" value="ECO:0007669"/>
    <property type="project" value="TreeGrafter"/>
</dbReference>
<dbReference type="GO" id="GO:0006400">
    <property type="term" value="P:tRNA modification"/>
    <property type="evidence" value="ECO:0007669"/>
    <property type="project" value="InterPro"/>
</dbReference>
<sequence>MTYIGRFAPSPSGRLHFGSVVAAVGSYLRAKSQDGKWLIRIEDLDTPRCPIGTAEIILQELDALGLKSDGEILIQSQRKKIYEKALNTLLDEKQAFFCTCTRAELSQRPCSCYLEAKSKFPHASVRFKPLNGYEPSFHDELKGDIKVNLPDKFITLKRSDGIIAYNLACVIDDALCHVTEIVRGSDLIDVTPIQISLFNALHYKVPSFLHLPLALEQNGSKLSKQNHAKAIFDVLTVQEILIAVLQFLGQNTNQLNKSMDVNSILSFAVENFRLDKIPAASSVAPDNLF</sequence>
<dbReference type="InterPro" id="IPR049940">
    <property type="entry name" value="GluQ/Sye"/>
</dbReference>
<comment type="similarity">
    <text evidence="7">Belongs to the class-I aminoacyl-tRNA synthetase family.</text>
</comment>
<dbReference type="OrthoDB" id="9807503at2"/>
<evidence type="ECO:0000256" key="6">
    <source>
        <dbReference type="ARBA" id="ARBA00023146"/>
    </source>
</evidence>
<evidence type="ECO:0000313" key="10">
    <source>
        <dbReference type="Proteomes" id="UP000018458"/>
    </source>
</evidence>
<evidence type="ECO:0000256" key="1">
    <source>
        <dbReference type="ARBA" id="ARBA00022598"/>
    </source>
</evidence>
<evidence type="ECO:0000259" key="8">
    <source>
        <dbReference type="Pfam" id="PF00749"/>
    </source>
</evidence>
<keyword evidence="5 7" id="KW-0067">ATP-binding</keyword>
<reference evidence="9 10" key="1">
    <citation type="submission" date="2011-01" db="EMBL/GenBank/DDBJ databases">
        <authorList>
            <person name="Weinstock G."/>
            <person name="Sodergren E."/>
            <person name="Clifton S."/>
            <person name="Fulton L."/>
            <person name="Fulton B."/>
            <person name="Courtney L."/>
            <person name="Fronick C."/>
            <person name="Harrison M."/>
            <person name="Strong C."/>
            <person name="Farmer C."/>
            <person name="Delahaunty K."/>
            <person name="Markovic C."/>
            <person name="Hall O."/>
            <person name="Minx P."/>
            <person name="Tomlinson C."/>
            <person name="Mitreva M."/>
            <person name="Hou S."/>
            <person name="Chen J."/>
            <person name="Wollam A."/>
            <person name="Pepin K.H."/>
            <person name="Johnson M."/>
            <person name="Bhonagiri V."/>
            <person name="Zhang X."/>
            <person name="Suruliraj S."/>
            <person name="Warren W."/>
            <person name="Chinwalla A."/>
            <person name="Mardis E.R."/>
            <person name="Wilson R.K."/>
        </authorList>
    </citation>
    <scope>NUCLEOTIDE SEQUENCE [LARGE SCALE GENOMIC DNA]</scope>
    <source>
        <strain evidence="10">DSM 22608 / JCM 16073 / KCTC 15190 / YIT 12066</strain>
    </source>
</reference>
<protein>
    <submittedName>
        <fullName evidence="9">Putative glutamyl-queuosine tRNA(Asp) synthetase</fullName>
    </submittedName>
</protein>
<dbReference type="SUPFAM" id="SSF52374">
    <property type="entry name" value="Nucleotidylyl transferase"/>
    <property type="match status" value="1"/>
</dbReference>
<dbReference type="STRING" id="762983.HMPREF9444_00256"/>
<keyword evidence="3 7" id="KW-0547">Nucleotide-binding</keyword>
<proteinExistence type="inferred from homology"/>
<dbReference type="InterPro" id="IPR014729">
    <property type="entry name" value="Rossmann-like_a/b/a_fold"/>
</dbReference>
<dbReference type="PANTHER" id="PTHR43311">
    <property type="entry name" value="GLUTAMATE--TRNA LIGASE"/>
    <property type="match status" value="1"/>
</dbReference>
<keyword evidence="10" id="KW-1185">Reference proteome</keyword>
<keyword evidence="4" id="KW-0862">Zinc</keyword>
<evidence type="ECO:0000256" key="2">
    <source>
        <dbReference type="ARBA" id="ARBA00022723"/>
    </source>
</evidence>
<feature type="domain" description="Glutamyl/glutaminyl-tRNA synthetase class Ib catalytic" evidence="8">
    <location>
        <begin position="6"/>
        <end position="107"/>
    </location>
</feature>
<dbReference type="InterPro" id="IPR022380">
    <property type="entry name" value="Glu-Q_tRNA(Asp)_Synthase"/>
</dbReference>
<dbReference type="eggNOG" id="COG0008">
    <property type="taxonomic scope" value="Bacteria"/>
</dbReference>
<dbReference type="RefSeq" id="WP_009142481.1">
    <property type="nucleotide sequence ID" value="NZ_GL830947.1"/>
</dbReference>
<keyword evidence="7" id="KW-0648">Protein biosynthesis</keyword>
<dbReference type="Proteomes" id="UP000018458">
    <property type="component" value="Unassembled WGS sequence"/>
</dbReference>
<evidence type="ECO:0000313" key="9">
    <source>
        <dbReference type="EMBL" id="EFY07915.1"/>
    </source>
</evidence>
<feature type="domain" description="Glutamyl/glutaminyl-tRNA synthetase class Ib catalytic" evidence="8">
    <location>
        <begin position="122"/>
        <end position="231"/>
    </location>
</feature>
<dbReference type="Gene3D" id="3.40.50.620">
    <property type="entry name" value="HUPs"/>
    <property type="match status" value="1"/>
</dbReference>
<keyword evidence="6 7" id="KW-0030">Aminoacyl-tRNA synthetase</keyword>
<accession>E8LHU3</accession>
<gene>
    <name evidence="9" type="ORF">HMPREF9444_00256</name>
</gene>
<organism evidence="9 10">
    <name type="scientific">Succinatimonas hippei (strain DSM 22608 / JCM 16073 / KCTC 15190 / YIT 12066)</name>
    <dbReference type="NCBI Taxonomy" id="762983"/>
    <lineage>
        <taxon>Bacteria</taxon>
        <taxon>Pseudomonadati</taxon>
        <taxon>Pseudomonadota</taxon>
        <taxon>Gammaproteobacteria</taxon>
        <taxon>Aeromonadales</taxon>
        <taxon>Succinivibrionaceae</taxon>
        <taxon>Succinatimonas</taxon>
    </lineage>
</organism>
<dbReference type="PRINTS" id="PR00987">
    <property type="entry name" value="TRNASYNTHGLU"/>
</dbReference>
<keyword evidence="1 7" id="KW-0436">Ligase</keyword>
<dbReference type="NCBIfam" id="TIGR03838">
    <property type="entry name" value="queuosine_YadB"/>
    <property type="match status" value="1"/>
</dbReference>
<dbReference type="GO" id="GO:0008270">
    <property type="term" value="F:zinc ion binding"/>
    <property type="evidence" value="ECO:0007669"/>
    <property type="project" value="InterPro"/>
</dbReference>
<evidence type="ECO:0000256" key="7">
    <source>
        <dbReference type="RuleBase" id="RU363037"/>
    </source>
</evidence>
<dbReference type="NCBIfam" id="NF004314">
    <property type="entry name" value="PRK05710.1-3"/>
    <property type="match status" value="1"/>
</dbReference>
<name>E8LHU3_SUCHY</name>
<dbReference type="AlphaFoldDB" id="E8LHU3"/>
<dbReference type="PANTHER" id="PTHR43311:SF1">
    <property type="entry name" value="GLUTAMYL-Q TRNA(ASP) SYNTHETASE"/>
    <property type="match status" value="1"/>
</dbReference>
<dbReference type="InterPro" id="IPR020058">
    <property type="entry name" value="Glu/Gln-tRNA-synth_Ib_cat-dom"/>
</dbReference>
<comment type="caution">
    <text evidence="9">The sequence shown here is derived from an EMBL/GenBank/DDBJ whole genome shotgun (WGS) entry which is preliminary data.</text>
</comment>
<dbReference type="GO" id="GO:0006424">
    <property type="term" value="P:glutamyl-tRNA aminoacylation"/>
    <property type="evidence" value="ECO:0007669"/>
    <property type="project" value="InterPro"/>
</dbReference>
<keyword evidence="2" id="KW-0479">Metal-binding</keyword>